<name>A0A2H3D9T5_ARMGA</name>
<keyword evidence="2" id="KW-1185">Reference proteome</keyword>
<dbReference type="InParanoid" id="A0A2H3D9T5"/>
<dbReference type="AlphaFoldDB" id="A0A2H3D9T5"/>
<organism evidence="1 2">
    <name type="scientific">Armillaria gallica</name>
    <name type="common">Bulbous honey fungus</name>
    <name type="synonym">Armillaria bulbosa</name>
    <dbReference type="NCBI Taxonomy" id="47427"/>
    <lineage>
        <taxon>Eukaryota</taxon>
        <taxon>Fungi</taxon>
        <taxon>Dikarya</taxon>
        <taxon>Basidiomycota</taxon>
        <taxon>Agaricomycotina</taxon>
        <taxon>Agaricomycetes</taxon>
        <taxon>Agaricomycetidae</taxon>
        <taxon>Agaricales</taxon>
        <taxon>Marasmiineae</taxon>
        <taxon>Physalacriaceae</taxon>
        <taxon>Armillaria</taxon>
    </lineage>
</organism>
<dbReference type="Proteomes" id="UP000217790">
    <property type="component" value="Unassembled WGS sequence"/>
</dbReference>
<protein>
    <submittedName>
        <fullName evidence="1">Uncharacterized protein</fullName>
    </submittedName>
</protein>
<sequence length="588" mass="66770">MDDEKKDWAARYTNTDIEDQWRVFPTFKSGKTWKEFKDKVMRSYDGTAEDDEDPCKGLLKVAHKYKREGIMDSADYLNYRQEFQTKNVFDAGTWVLKGPGTVYNEIFDSALPVAPSTTKAEAPSVPLNRGIITYKKEPAKAELPEEMNSFLATMADSNRLIVKLLETSLSSQSKRDEELHKMLVQIKTQPKITQSAPVQSTRGQYGSNMPSNCHFCRLSLQARDDYYQGTSSCTRLRDGNPPLKEPARMSPRARIQHYYKSHKASGSNTVGQTYIVAPQLSGLVPQYIMSHQIVEEKEDISYLKNMLKKLVQQTSHMAPEKVDQYLEGPQWESVVKTRGQQWQEASQANEPSQATQDIHKCLMKAGEHHKKAVVVTGLGDSSPEDVNQNQNRGAEVENWQSCPKLQSKYTPSFSEVRKEPTYRKKVEVQSGDLEKEVWDQMMKAPITLTTEHWLASSPGARQKMKTYVMPKRIPTSKVLLEDVTDAEDDEKLEEPRVPLGSAANILEPGLENCIRIEDLLVECSFYVTTMRQGLVPEGSTIISDPIVQYLDSIPEVFTISLPIGLWEKEVRMSLRLWVTNHVMFSQPG</sequence>
<dbReference type="EMBL" id="KZ293694">
    <property type="protein sequence ID" value="PBK85033.1"/>
    <property type="molecule type" value="Genomic_DNA"/>
</dbReference>
<accession>A0A2H3D9T5</accession>
<evidence type="ECO:0000313" key="2">
    <source>
        <dbReference type="Proteomes" id="UP000217790"/>
    </source>
</evidence>
<evidence type="ECO:0000313" key="1">
    <source>
        <dbReference type="EMBL" id="PBK85033.1"/>
    </source>
</evidence>
<gene>
    <name evidence="1" type="ORF">ARMGADRAFT_1036737</name>
</gene>
<proteinExistence type="predicted"/>
<dbReference type="OrthoDB" id="2801388at2759"/>
<reference evidence="2" key="1">
    <citation type="journal article" date="2017" name="Nat. Ecol. Evol.">
        <title>Genome expansion and lineage-specific genetic innovations in the forest pathogenic fungi Armillaria.</title>
        <authorList>
            <person name="Sipos G."/>
            <person name="Prasanna A.N."/>
            <person name="Walter M.C."/>
            <person name="O'Connor E."/>
            <person name="Balint B."/>
            <person name="Krizsan K."/>
            <person name="Kiss B."/>
            <person name="Hess J."/>
            <person name="Varga T."/>
            <person name="Slot J."/>
            <person name="Riley R."/>
            <person name="Boka B."/>
            <person name="Rigling D."/>
            <person name="Barry K."/>
            <person name="Lee J."/>
            <person name="Mihaltcheva S."/>
            <person name="LaButti K."/>
            <person name="Lipzen A."/>
            <person name="Waldron R."/>
            <person name="Moloney N.M."/>
            <person name="Sperisen C."/>
            <person name="Kredics L."/>
            <person name="Vagvoelgyi C."/>
            <person name="Patrignani A."/>
            <person name="Fitzpatrick D."/>
            <person name="Nagy I."/>
            <person name="Doyle S."/>
            <person name="Anderson J.B."/>
            <person name="Grigoriev I.V."/>
            <person name="Gueldener U."/>
            <person name="Muensterkoetter M."/>
            <person name="Nagy L.G."/>
        </authorList>
    </citation>
    <scope>NUCLEOTIDE SEQUENCE [LARGE SCALE GENOMIC DNA]</scope>
    <source>
        <strain evidence="2">Ar21-2</strain>
    </source>
</reference>